<dbReference type="Proteomes" id="UP001227101">
    <property type="component" value="Chromosome"/>
</dbReference>
<accession>A0ABY8XIK0</accession>
<proteinExistence type="predicted"/>
<protein>
    <submittedName>
        <fullName evidence="1">Uncharacterized protein</fullName>
    </submittedName>
</protein>
<reference evidence="1 2" key="1">
    <citation type="submission" date="2023-06" db="EMBL/GenBank/DDBJ databases">
        <authorList>
            <person name="Oyuntsetseg B."/>
            <person name="Kim S.B."/>
        </authorList>
    </citation>
    <scope>NUCLEOTIDE SEQUENCE [LARGE SCALE GENOMIC DNA]</scope>
    <source>
        <strain evidence="1 2">2-2</strain>
    </source>
</reference>
<organism evidence="1 2">
    <name type="scientific">Amycolatopsis nalaikhensis</name>
    <dbReference type="NCBI Taxonomy" id="715472"/>
    <lineage>
        <taxon>Bacteria</taxon>
        <taxon>Bacillati</taxon>
        <taxon>Actinomycetota</taxon>
        <taxon>Actinomycetes</taxon>
        <taxon>Pseudonocardiales</taxon>
        <taxon>Pseudonocardiaceae</taxon>
        <taxon>Amycolatopsis</taxon>
    </lineage>
</organism>
<name>A0ABY8XIK0_9PSEU</name>
<dbReference type="EMBL" id="CP127173">
    <property type="protein sequence ID" value="WIV55460.1"/>
    <property type="molecule type" value="Genomic_DNA"/>
</dbReference>
<evidence type="ECO:0000313" key="1">
    <source>
        <dbReference type="EMBL" id="WIV55460.1"/>
    </source>
</evidence>
<sequence>MDWNPTRRALHGVAELLLAGPQHRETGRIDLRVVEGGFATVAGRELRVEGDELLTGTARVPLSGRTYTEVAAEAGIEAGEPAGVYSGGPGVRPEETITFDADVLKALLQGFADGDRALREFAPDLTPVLWPEHFDVAIALDEVNYGVSPGDGYLDEPYAYVGPFEPREGEFWTAPFGAARPLRELDGAITAFFREGRDRL</sequence>
<keyword evidence="2" id="KW-1185">Reference proteome</keyword>
<evidence type="ECO:0000313" key="2">
    <source>
        <dbReference type="Proteomes" id="UP001227101"/>
    </source>
</evidence>
<dbReference type="RefSeq" id="WP_285452409.1">
    <property type="nucleotide sequence ID" value="NZ_CP127173.1"/>
</dbReference>
<gene>
    <name evidence="1" type="ORF">QP939_42685</name>
</gene>